<evidence type="ECO:0000313" key="3">
    <source>
        <dbReference type="Proteomes" id="UP000579523"/>
    </source>
</evidence>
<dbReference type="RefSeq" id="WP_184820398.1">
    <property type="nucleotide sequence ID" value="NZ_BMTK01000010.1"/>
</dbReference>
<dbReference type="EMBL" id="JACHJI010000004">
    <property type="protein sequence ID" value="MBB4898532.1"/>
    <property type="molecule type" value="Genomic_DNA"/>
</dbReference>
<feature type="region of interest" description="Disordered" evidence="1">
    <location>
        <begin position="1"/>
        <end position="21"/>
    </location>
</feature>
<comment type="caution">
    <text evidence="2">The sequence shown here is derived from an EMBL/GenBank/DDBJ whole genome shotgun (WGS) entry which is preliminary data.</text>
</comment>
<sequence length="165" mass="17763">MPPAVHVGCENQGPHPRFAPLNWDGDTALTFGKTFGEPGLDTIRTGTEPVTAARRSMGRTGRNRLAEVGEPPSDRAGRERDCRHDGVTGRASRDAGRAHRGDPAPPTRNASHPTRAAAPEAGRARRTVPAARCPRLRDPRREIEEDLDAGESSKDADGRQPVGRP</sequence>
<evidence type="ECO:0000256" key="1">
    <source>
        <dbReference type="SAM" id="MobiDB-lite"/>
    </source>
</evidence>
<accession>A0A7W7PQF2</accession>
<feature type="compositionally biased region" description="Basic and acidic residues" evidence="1">
    <location>
        <begin position="64"/>
        <end position="102"/>
    </location>
</feature>
<protein>
    <submittedName>
        <fullName evidence="2">Uncharacterized protein</fullName>
    </submittedName>
</protein>
<keyword evidence="3" id="KW-1185">Reference proteome</keyword>
<organism evidence="2 3">
    <name type="scientific">Streptomyces griseomycini</name>
    <dbReference type="NCBI Taxonomy" id="66895"/>
    <lineage>
        <taxon>Bacteria</taxon>
        <taxon>Bacillati</taxon>
        <taxon>Actinomycetota</taxon>
        <taxon>Actinomycetes</taxon>
        <taxon>Kitasatosporales</taxon>
        <taxon>Streptomycetaceae</taxon>
        <taxon>Streptomyces</taxon>
    </lineage>
</organism>
<name>A0A7W7PQF2_9ACTN</name>
<proteinExistence type="predicted"/>
<reference evidence="2 3" key="1">
    <citation type="submission" date="2020-08" db="EMBL/GenBank/DDBJ databases">
        <title>Genomic Encyclopedia of Type Strains, Phase III (KMG-III): the genomes of soil and plant-associated and newly described type strains.</title>
        <authorList>
            <person name="Whitman W."/>
        </authorList>
    </citation>
    <scope>NUCLEOTIDE SEQUENCE [LARGE SCALE GENOMIC DNA]</scope>
    <source>
        <strain evidence="2 3">CECT 3273</strain>
    </source>
</reference>
<feature type="region of interest" description="Disordered" evidence="1">
    <location>
        <begin position="35"/>
        <end position="165"/>
    </location>
</feature>
<dbReference type="AlphaFoldDB" id="A0A7W7PQF2"/>
<evidence type="ECO:0000313" key="2">
    <source>
        <dbReference type="EMBL" id="MBB4898532.1"/>
    </source>
</evidence>
<gene>
    <name evidence="2" type="ORF">FHS37_002590</name>
</gene>
<dbReference type="Proteomes" id="UP000579523">
    <property type="component" value="Unassembled WGS sequence"/>
</dbReference>